<evidence type="ECO:0000256" key="1">
    <source>
        <dbReference type="ARBA" id="ARBA00023017"/>
    </source>
</evidence>
<dbReference type="RefSeq" id="XP_001579249.1">
    <property type="nucleotide sequence ID" value="XM_001579199.1"/>
</dbReference>
<keyword evidence="2 5" id="KW-0175">Coiled coil</keyword>
<dbReference type="VEuPathDB" id="TrichDB:TVAG_253750"/>
<comment type="similarity">
    <text evidence="4">Belongs to the inner dynein arm light chain family.</text>
</comment>
<sequence>MSEKPKPTLLKYDVPVLDGGEDWRARAANVGAKIPGETQELTRDVLNKILPPREFKSNGQDLIQYVSTTPSTRSDVIKLQQQLDAELQKQKARETGICPIRSELYRQCFDEIIREVTIDCSARGLLLVKVRDEMRTTISAYQALYESAITWGMRKSMEIEQNKDDVLTQNARLKDEIAALQQKNKELENKIANIEKQDEEYRKEKEKAHADETALLKRQTAQLKSHIEQMLTSK</sequence>
<keyword evidence="7" id="KW-1185">Reference proteome</keyword>
<dbReference type="GO" id="GO:0005930">
    <property type="term" value="C:axoneme"/>
    <property type="evidence" value="ECO:0000318"/>
    <property type="project" value="GO_Central"/>
</dbReference>
<evidence type="ECO:0008006" key="8">
    <source>
        <dbReference type="Google" id="ProtNLM"/>
    </source>
</evidence>
<gene>
    <name evidence="6" type="ORF">TVAG_253750</name>
</gene>
<dbReference type="KEGG" id="tva:5463771"/>
<proteinExistence type="inferred from homology"/>
<dbReference type="InParanoid" id="A2DMP2"/>
<evidence type="ECO:0000256" key="5">
    <source>
        <dbReference type="SAM" id="Coils"/>
    </source>
</evidence>
<organism evidence="6 7">
    <name type="scientific">Trichomonas vaginalis (strain ATCC PRA-98 / G3)</name>
    <dbReference type="NCBI Taxonomy" id="412133"/>
    <lineage>
        <taxon>Eukaryota</taxon>
        <taxon>Metamonada</taxon>
        <taxon>Parabasalia</taxon>
        <taxon>Trichomonadida</taxon>
        <taxon>Trichomonadidae</taxon>
        <taxon>Trichomonas</taxon>
    </lineage>
</organism>
<dbReference type="InterPro" id="IPR019347">
    <property type="entry name" value="Axonemal_dynein_light_chain"/>
</dbReference>
<evidence type="ECO:0000313" key="6">
    <source>
        <dbReference type="EMBL" id="EAY18263.1"/>
    </source>
</evidence>
<keyword evidence="3" id="KW-0505">Motor protein</keyword>
<protein>
    <recommendedName>
        <fullName evidence="8">Inner dynein arm light chain, axonemal-related protein</fullName>
    </recommendedName>
</protein>
<evidence type="ECO:0000313" key="7">
    <source>
        <dbReference type="Proteomes" id="UP000001542"/>
    </source>
</evidence>
<evidence type="ECO:0000256" key="4">
    <source>
        <dbReference type="ARBA" id="ARBA00038114"/>
    </source>
</evidence>
<dbReference type="eggNOG" id="KOG4001">
    <property type="taxonomic scope" value="Eukaryota"/>
</dbReference>
<dbReference type="Pfam" id="PF10211">
    <property type="entry name" value="Ax_dynein_light"/>
    <property type="match status" value="1"/>
</dbReference>
<dbReference type="OMA" id="DEMRTTI"/>
<keyword evidence="1" id="KW-0243">Dynein</keyword>
<reference evidence="6" key="1">
    <citation type="submission" date="2006-10" db="EMBL/GenBank/DDBJ databases">
        <authorList>
            <person name="Amadeo P."/>
            <person name="Zhao Q."/>
            <person name="Wortman J."/>
            <person name="Fraser-Liggett C."/>
            <person name="Carlton J."/>
        </authorList>
    </citation>
    <scope>NUCLEOTIDE SEQUENCE</scope>
    <source>
        <strain evidence="6">G3</strain>
    </source>
</reference>
<feature type="coiled-coil region" evidence="5">
    <location>
        <begin position="156"/>
        <end position="211"/>
    </location>
</feature>
<dbReference type="AlphaFoldDB" id="A2DMP2"/>
<dbReference type="OrthoDB" id="273640at2759"/>
<dbReference type="PANTHER" id="PTHR13183:SF0">
    <property type="entry name" value="AXONEMAL DYNEIN LIGHT INTERMEDIATE POLYPEPTIDE 1"/>
    <property type="match status" value="1"/>
</dbReference>
<dbReference type="GO" id="GO:0045504">
    <property type="term" value="F:dynein heavy chain binding"/>
    <property type="evidence" value="ECO:0000318"/>
    <property type="project" value="GO_Central"/>
</dbReference>
<dbReference type="Proteomes" id="UP000001542">
    <property type="component" value="Unassembled WGS sequence"/>
</dbReference>
<evidence type="ECO:0000256" key="2">
    <source>
        <dbReference type="ARBA" id="ARBA00023054"/>
    </source>
</evidence>
<dbReference type="GO" id="GO:0030286">
    <property type="term" value="C:dynein complex"/>
    <property type="evidence" value="ECO:0007669"/>
    <property type="project" value="UniProtKB-KW"/>
</dbReference>
<dbReference type="VEuPathDB" id="TrichDB:TVAGG3_0059790"/>
<dbReference type="PANTHER" id="PTHR13183">
    <property type="entry name" value="AXONEMAL INNER ARM DYNEIN LIGHT CHAIN 28"/>
    <property type="match status" value="1"/>
</dbReference>
<dbReference type="SMR" id="A2DMP2"/>
<accession>A2DMP2</accession>
<dbReference type="STRING" id="5722.A2DMP2"/>
<dbReference type="EMBL" id="DS113220">
    <property type="protein sequence ID" value="EAY18263.1"/>
    <property type="molecule type" value="Genomic_DNA"/>
</dbReference>
<name>A2DMP2_TRIV3</name>
<evidence type="ECO:0000256" key="3">
    <source>
        <dbReference type="ARBA" id="ARBA00023175"/>
    </source>
</evidence>
<reference evidence="6" key="2">
    <citation type="journal article" date="2007" name="Science">
        <title>Draft genome sequence of the sexually transmitted pathogen Trichomonas vaginalis.</title>
        <authorList>
            <person name="Carlton J.M."/>
            <person name="Hirt R.P."/>
            <person name="Silva J.C."/>
            <person name="Delcher A.L."/>
            <person name="Schatz M."/>
            <person name="Zhao Q."/>
            <person name="Wortman J.R."/>
            <person name="Bidwell S.L."/>
            <person name="Alsmark U.C.M."/>
            <person name="Besteiro S."/>
            <person name="Sicheritz-Ponten T."/>
            <person name="Noel C.J."/>
            <person name="Dacks J.B."/>
            <person name="Foster P.G."/>
            <person name="Simillion C."/>
            <person name="Van de Peer Y."/>
            <person name="Miranda-Saavedra D."/>
            <person name="Barton G.J."/>
            <person name="Westrop G.D."/>
            <person name="Mueller S."/>
            <person name="Dessi D."/>
            <person name="Fiori P.L."/>
            <person name="Ren Q."/>
            <person name="Paulsen I."/>
            <person name="Zhang H."/>
            <person name="Bastida-Corcuera F.D."/>
            <person name="Simoes-Barbosa A."/>
            <person name="Brown M.T."/>
            <person name="Hayes R.D."/>
            <person name="Mukherjee M."/>
            <person name="Okumura C.Y."/>
            <person name="Schneider R."/>
            <person name="Smith A.J."/>
            <person name="Vanacova S."/>
            <person name="Villalvazo M."/>
            <person name="Haas B.J."/>
            <person name="Pertea M."/>
            <person name="Feldblyum T.V."/>
            <person name="Utterback T.R."/>
            <person name="Shu C.L."/>
            <person name="Osoegawa K."/>
            <person name="de Jong P.J."/>
            <person name="Hrdy I."/>
            <person name="Horvathova L."/>
            <person name="Zubacova Z."/>
            <person name="Dolezal P."/>
            <person name="Malik S.B."/>
            <person name="Logsdon J.M. Jr."/>
            <person name="Henze K."/>
            <person name="Gupta A."/>
            <person name="Wang C.C."/>
            <person name="Dunne R.L."/>
            <person name="Upcroft J.A."/>
            <person name="Upcroft P."/>
            <person name="White O."/>
            <person name="Salzberg S.L."/>
            <person name="Tang P."/>
            <person name="Chiu C.-H."/>
            <person name="Lee Y.-S."/>
            <person name="Embley T.M."/>
            <person name="Coombs G.H."/>
            <person name="Mottram J.C."/>
            <person name="Tachezy J."/>
            <person name="Fraser-Liggett C.M."/>
            <person name="Johnson P.J."/>
        </authorList>
    </citation>
    <scope>NUCLEOTIDE SEQUENCE [LARGE SCALE GENOMIC DNA]</scope>
    <source>
        <strain evidence="6">G3</strain>
    </source>
</reference>